<dbReference type="EMBL" id="JAACXV010014628">
    <property type="protein sequence ID" value="KAF7265368.1"/>
    <property type="molecule type" value="Genomic_DNA"/>
</dbReference>
<evidence type="ECO:0000313" key="2">
    <source>
        <dbReference type="EMBL" id="KAF7265368.1"/>
    </source>
</evidence>
<protein>
    <submittedName>
        <fullName evidence="2">Uncharacterized protein</fullName>
    </submittedName>
</protein>
<feature type="region of interest" description="Disordered" evidence="1">
    <location>
        <begin position="64"/>
        <end position="116"/>
    </location>
</feature>
<proteinExistence type="predicted"/>
<dbReference type="Proteomes" id="UP000625711">
    <property type="component" value="Unassembled WGS sequence"/>
</dbReference>
<reference evidence="2" key="1">
    <citation type="submission" date="2020-08" db="EMBL/GenBank/DDBJ databases">
        <title>Genome sequencing and assembly of the red palm weevil Rhynchophorus ferrugineus.</title>
        <authorList>
            <person name="Dias G.B."/>
            <person name="Bergman C.M."/>
            <person name="Manee M."/>
        </authorList>
    </citation>
    <scope>NUCLEOTIDE SEQUENCE</scope>
    <source>
        <strain evidence="2">AA-2017</strain>
        <tissue evidence="2">Whole larva</tissue>
    </source>
</reference>
<dbReference type="AlphaFoldDB" id="A0A834HQ36"/>
<evidence type="ECO:0000313" key="3">
    <source>
        <dbReference type="Proteomes" id="UP000625711"/>
    </source>
</evidence>
<accession>A0A834HQ36</accession>
<organism evidence="2 3">
    <name type="scientific">Rhynchophorus ferrugineus</name>
    <name type="common">Red palm weevil</name>
    <name type="synonym">Curculio ferrugineus</name>
    <dbReference type="NCBI Taxonomy" id="354439"/>
    <lineage>
        <taxon>Eukaryota</taxon>
        <taxon>Metazoa</taxon>
        <taxon>Ecdysozoa</taxon>
        <taxon>Arthropoda</taxon>
        <taxon>Hexapoda</taxon>
        <taxon>Insecta</taxon>
        <taxon>Pterygota</taxon>
        <taxon>Neoptera</taxon>
        <taxon>Endopterygota</taxon>
        <taxon>Coleoptera</taxon>
        <taxon>Polyphaga</taxon>
        <taxon>Cucujiformia</taxon>
        <taxon>Curculionidae</taxon>
        <taxon>Dryophthorinae</taxon>
        <taxon>Rhynchophorus</taxon>
    </lineage>
</organism>
<comment type="caution">
    <text evidence="2">The sequence shown here is derived from an EMBL/GenBank/DDBJ whole genome shotgun (WGS) entry which is preliminary data.</text>
</comment>
<keyword evidence="3" id="KW-1185">Reference proteome</keyword>
<sequence length="144" mass="15937">MAMATNSVLVAFKKTLPDHKLRKLLRIFRAAIRPSYGEPSSNTNPMSRRHRVAQIPIEIHHLKIKSSGSQLMSEKKTETIAGRPHRKKDDKSRSSSPSALPFDGHENSLGPIEPFSPFGLRAPSDFALCARVRPTAPDASQNKS</sequence>
<name>A0A834HQ36_RHYFE</name>
<evidence type="ECO:0000256" key="1">
    <source>
        <dbReference type="SAM" id="MobiDB-lite"/>
    </source>
</evidence>
<gene>
    <name evidence="2" type="ORF">GWI33_021216</name>
</gene>